<proteinExistence type="predicted"/>
<accession>A0A1I1M6Y9</accession>
<keyword evidence="2" id="KW-1185">Reference proteome</keyword>
<sequence length="54" mass="6251">MAWSTLSLTLCELMLRERLELSLCSVSIYTQLNTDRTITLQTPRMLGKVTGYWL</sequence>
<dbReference type="Proteomes" id="UP000199577">
    <property type="component" value="Unassembled WGS sequence"/>
</dbReference>
<dbReference type="STRING" id="623281.SAMN05421747_12911"/>
<gene>
    <name evidence="1" type="ORF">SAMN05421747_12911</name>
</gene>
<dbReference type="AlphaFoldDB" id="A0A1I1M6Y9"/>
<organism evidence="1 2">
    <name type="scientific">Parapedobacter composti</name>
    <dbReference type="NCBI Taxonomy" id="623281"/>
    <lineage>
        <taxon>Bacteria</taxon>
        <taxon>Pseudomonadati</taxon>
        <taxon>Bacteroidota</taxon>
        <taxon>Sphingobacteriia</taxon>
        <taxon>Sphingobacteriales</taxon>
        <taxon>Sphingobacteriaceae</taxon>
        <taxon>Parapedobacter</taxon>
    </lineage>
</organism>
<evidence type="ECO:0000313" key="2">
    <source>
        <dbReference type="Proteomes" id="UP000199577"/>
    </source>
</evidence>
<protein>
    <submittedName>
        <fullName evidence="1">Uncharacterized protein</fullName>
    </submittedName>
</protein>
<dbReference type="EMBL" id="FOLL01000029">
    <property type="protein sequence ID" value="SFC80542.1"/>
    <property type="molecule type" value="Genomic_DNA"/>
</dbReference>
<evidence type="ECO:0000313" key="1">
    <source>
        <dbReference type="EMBL" id="SFC80542.1"/>
    </source>
</evidence>
<reference evidence="1 2" key="1">
    <citation type="submission" date="2016-10" db="EMBL/GenBank/DDBJ databases">
        <authorList>
            <person name="de Groot N.N."/>
        </authorList>
    </citation>
    <scope>NUCLEOTIDE SEQUENCE [LARGE SCALE GENOMIC DNA]</scope>
    <source>
        <strain evidence="1 2">DSM 22900</strain>
    </source>
</reference>
<name>A0A1I1M6Y9_9SPHI</name>